<comment type="caution">
    <text evidence="1">The sequence shown here is derived from an EMBL/GenBank/DDBJ whole genome shotgun (WGS) entry which is preliminary data.</text>
</comment>
<dbReference type="OrthoDB" id="287782at2"/>
<reference evidence="1 2" key="1">
    <citation type="submission" date="2013-04" db="EMBL/GenBank/DDBJ databases">
        <title>Hyphomonas sp. T24B3 Genome Sequencing.</title>
        <authorList>
            <person name="Lai Q."/>
            <person name="Shao Z."/>
        </authorList>
    </citation>
    <scope>NUCLEOTIDE SEQUENCE [LARGE SCALE GENOMIC DNA]</scope>
    <source>
        <strain evidence="1 2">T24B3</strain>
    </source>
</reference>
<evidence type="ECO:0008006" key="3">
    <source>
        <dbReference type="Google" id="ProtNLM"/>
    </source>
</evidence>
<dbReference type="eggNOG" id="COG2128">
    <property type="taxonomic scope" value="Bacteria"/>
</dbReference>
<organism evidence="1 2">
    <name type="scientific">Hyphomonas pacifica</name>
    <dbReference type="NCBI Taxonomy" id="1280941"/>
    <lineage>
        <taxon>Bacteria</taxon>
        <taxon>Pseudomonadati</taxon>
        <taxon>Pseudomonadota</taxon>
        <taxon>Alphaproteobacteria</taxon>
        <taxon>Hyphomonadales</taxon>
        <taxon>Hyphomonadaceae</taxon>
        <taxon>Hyphomonas</taxon>
    </lineage>
</organism>
<evidence type="ECO:0000313" key="1">
    <source>
        <dbReference type="EMBL" id="RAN34062.1"/>
    </source>
</evidence>
<dbReference type="EMBL" id="AWFB01000014">
    <property type="protein sequence ID" value="RAN34062.1"/>
    <property type="molecule type" value="Genomic_DNA"/>
</dbReference>
<sequence>MTPQTLRAQARTMGQQFNYDTTYMEEIIDISPTAAEGLMSFVGIYKYRGPAAGKAAWHGALFASTLEGDCGPCVQLVLDMAIADGADADALKACAEGEAQSAGTTGLGFRFAMAAITADLATDDLRRQIEAEFGNKTALSCAFAAAAGRFYPVLKRGTGHGQPCRVLDIAGQRITVAA</sequence>
<dbReference type="AlphaFoldDB" id="A0A062U4N9"/>
<accession>A0A062U4N9</accession>
<evidence type="ECO:0000313" key="2">
    <source>
        <dbReference type="Proteomes" id="UP000249123"/>
    </source>
</evidence>
<name>A0A062U4N9_9PROT</name>
<dbReference type="STRING" id="1280941.HY2_08120"/>
<gene>
    <name evidence="1" type="ORF">HY3_11585</name>
</gene>
<protein>
    <recommendedName>
        <fullName evidence="3">Carboxymuconolactone decarboxylase-like domain-containing protein</fullName>
    </recommendedName>
</protein>
<dbReference type="RefSeq" id="WP_034824291.1">
    <property type="nucleotide sequence ID" value="NZ_AWFA01000004.1"/>
</dbReference>
<keyword evidence="2" id="KW-1185">Reference proteome</keyword>
<proteinExistence type="predicted"/>
<dbReference type="Proteomes" id="UP000249123">
    <property type="component" value="Unassembled WGS sequence"/>
</dbReference>